<keyword evidence="3" id="KW-1185">Reference proteome</keyword>
<reference evidence="2" key="2">
    <citation type="journal article" date="2023" name="IMA Fungus">
        <title>Comparative genomic study of the Penicillium genus elucidates a diverse pangenome and 15 lateral gene transfer events.</title>
        <authorList>
            <person name="Petersen C."/>
            <person name="Sorensen T."/>
            <person name="Nielsen M.R."/>
            <person name="Sondergaard T.E."/>
            <person name="Sorensen J.L."/>
            <person name="Fitzpatrick D.A."/>
            <person name="Frisvad J.C."/>
            <person name="Nielsen K.L."/>
        </authorList>
    </citation>
    <scope>NUCLEOTIDE SEQUENCE</scope>
    <source>
        <strain evidence="2">IBT 17660</strain>
    </source>
</reference>
<evidence type="ECO:0000313" key="3">
    <source>
        <dbReference type="Proteomes" id="UP001147760"/>
    </source>
</evidence>
<proteinExistence type="predicted"/>
<dbReference type="SUPFAM" id="SSF56112">
    <property type="entry name" value="Protein kinase-like (PK-like)"/>
    <property type="match status" value="1"/>
</dbReference>
<dbReference type="PANTHER" id="PTHR21310">
    <property type="entry name" value="AMINOGLYCOSIDE PHOSPHOTRANSFERASE-RELATED-RELATED"/>
    <property type="match status" value="1"/>
</dbReference>
<organism evidence="2 3">
    <name type="scientific">Penicillium desertorum</name>
    <dbReference type="NCBI Taxonomy" id="1303715"/>
    <lineage>
        <taxon>Eukaryota</taxon>
        <taxon>Fungi</taxon>
        <taxon>Dikarya</taxon>
        <taxon>Ascomycota</taxon>
        <taxon>Pezizomycotina</taxon>
        <taxon>Eurotiomycetes</taxon>
        <taxon>Eurotiomycetidae</taxon>
        <taxon>Eurotiales</taxon>
        <taxon>Aspergillaceae</taxon>
        <taxon>Penicillium</taxon>
    </lineage>
</organism>
<name>A0A9W9WH29_9EURO</name>
<dbReference type="InterPro" id="IPR002575">
    <property type="entry name" value="Aminoglycoside_PTrfase"/>
</dbReference>
<dbReference type="AlphaFoldDB" id="A0A9W9WH29"/>
<dbReference type="Pfam" id="PF01636">
    <property type="entry name" value="APH"/>
    <property type="match status" value="1"/>
</dbReference>
<protein>
    <recommendedName>
        <fullName evidence="1">Aminoglycoside phosphotransferase domain-containing protein</fullName>
    </recommendedName>
</protein>
<evidence type="ECO:0000313" key="2">
    <source>
        <dbReference type="EMBL" id="KAJ5459354.1"/>
    </source>
</evidence>
<evidence type="ECO:0000259" key="1">
    <source>
        <dbReference type="Pfam" id="PF01636"/>
    </source>
</evidence>
<dbReference type="Proteomes" id="UP001147760">
    <property type="component" value="Unassembled WGS sequence"/>
</dbReference>
<dbReference type="InterPro" id="IPR051678">
    <property type="entry name" value="AGP_Transferase"/>
</dbReference>
<sequence>MGLVEKQLLIPDENTLSKILPDVIDLKSASYSITSNTFDTCTFRIQLETAPLLDYPRVLIVRLEKSGRSLAALATFQRLANSQLNDLIPSVLQVGTTTTTATEEVDYFVTPYFTVTITLEDVWDTLDETNPLELVDKLQKLDLGQGLKGTPYISIDDDSPQPVKIAIGHIDLSHSELDELQKHAVLCHNDLKPRNILVRKGSPEKYELAGIIDWDIAGFSHSPTNIALVYYVQKPVVPSAAPRGVPYKTYQGAPDYRPVNEEI</sequence>
<dbReference type="Gene3D" id="3.90.1200.10">
    <property type="match status" value="1"/>
</dbReference>
<feature type="domain" description="Aminoglycoside phosphotransferase" evidence="1">
    <location>
        <begin position="175"/>
        <end position="220"/>
    </location>
</feature>
<reference evidence="2" key="1">
    <citation type="submission" date="2022-12" db="EMBL/GenBank/DDBJ databases">
        <authorList>
            <person name="Petersen C."/>
        </authorList>
    </citation>
    <scope>NUCLEOTIDE SEQUENCE</scope>
    <source>
        <strain evidence="2">IBT 17660</strain>
    </source>
</reference>
<comment type="caution">
    <text evidence="2">The sequence shown here is derived from an EMBL/GenBank/DDBJ whole genome shotgun (WGS) entry which is preliminary data.</text>
</comment>
<dbReference type="OrthoDB" id="4177236at2759"/>
<gene>
    <name evidence="2" type="ORF">N7530_011298</name>
</gene>
<accession>A0A9W9WH29</accession>
<dbReference type="InterPro" id="IPR011009">
    <property type="entry name" value="Kinase-like_dom_sf"/>
</dbReference>
<dbReference type="EMBL" id="JAPWDO010000008">
    <property type="protein sequence ID" value="KAJ5459354.1"/>
    <property type="molecule type" value="Genomic_DNA"/>
</dbReference>